<feature type="compositionally biased region" description="Gly residues" evidence="5">
    <location>
        <begin position="11"/>
        <end position="22"/>
    </location>
</feature>
<evidence type="ECO:0000313" key="8">
    <source>
        <dbReference type="Proteomes" id="UP000308549"/>
    </source>
</evidence>
<dbReference type="AlphaFoldDB" id="A0A4U0TTV7"/>
<accession>A0A4U0TTV7</accession>
<feature type="compositionally biased region" description="Basic and acidic residues" evidence="5">
    <location>
        <begin position="46"/>
        <end position="62"/>
    </location>
</feature>
<feature type="compositionally biased region" description="Polar residues" evidence="5">
    <location>
        <begin position="98"/>
        <end position="109"/>
    </location>
</feature>
<feature type="region of interest" description="Disordered" evidence="5">
    <location>
        <begin position="619"/>
        <end position="765"/>
    </location>
</feature>
<protein>
    <recommendedName>
        <fullName evidence="6">TATA element modulatory factor 1 TATA binding domain-containing protein</fullName>
    </recommendedName>
</protein>
<reference evidence="7 8" key="1">
    <citation type="submission" date="2017-03" db="EMBL/GenBank/DDBJ databases">
        <title>Genomes of endolithic fungi from Antarctica.</title>
        <authorList>
            <person name="Coleine C."/>
            <person name="Masonjones S."/>
            <person name="Stajich J.E."/>
        </authorList>
    </citation>
    <scope>NUCLEOTIDE SEQUENCE [LARGE SCALE GENOMIC DNA]</scope>
    <source>
        <strain evidence="7 8">CCFEE 6315</strain>
    </source>
</reference>
<feature type="compositionally biased region" description="Polar residues" evidence="5">
    <location>
        <begin position="634"/>
        <end position="648"/>
    </location>
</feature>
<dbReference type="Proteomes" id="UP000308549">
    <property type="component" value="Unassembled WGS sequence"/>
</dbReference>
<keyword evidence="3 4" id="KW-0175">Coiled coil</keyword>
<keyword evidence="2" id="KW-0333">Golgi apparatus</keyword>
<feature type="region of interest" description="Disordered" evidence="5">
    <location>
        <begin position="528"/>
        <end position="560"/>
    </location>
</feature>
<feature type="region of interest" description="Disordered" evidence="5">
    <location>
        <begin position="574"/>
        <end position="599"/>
    </location>
</feature>
<feature type="region of interest" description="Disordered" evidence="5">
    <location>
        <begin position="42"/>
        <end position="174"/>
    </location>
</feature>
<gene>
    <name evidence="7" type="ORF">B0A50_05827</name>
</gene>
<evidence type="ECO:0000256" key="5">
    <source>
        <dbReference type="SAM" id="MobiDB-lite"/>
    </source>
</evidence>
<dbReference type="Pfam" id="PF12329">
    <property type="entry name" value="TMF_DNA_bd"/>
    <property type="match status" value="1"/>
</dbReference>
<comment type="caution">
    <text evidence="7">The sequence shown here is derived from an EMBL/GenBank/DDBJ whole genome shotgun (WGS) entry which is preliminary data.</text>
</comment>
<feature type="domain" description="TATA element modulatory factor 1 TATA binding" evidence="6">
    <location>
        <begin position="771"/>
        <end position="883"/>
    </location>
</feature>
<dbReference type="Pfam" id="PF12325">
    <property type="entry name" value="TMF_TATA_bd"/>
    <property type="match status" value="1"/>
</dbReference>
<comment type="subcellular location">
    <subcellularLocation>
        <location evidence="1">Golgi apparatus</location>
    </subcellularLocation>
</comment>
<dbReference type="InterPro" id="IPR022091">
    <property type="entry name" value="TMF_TATA-bd"/>
</dbReference>
<evidence type="ECO:0000256" key="3">
    <source>
        <dbReference type="ARBA" id="ARBA00023054"/>
    </source>
</evidence>
<feature type="compositionally biased region" description="Basic and acidic residues" evidence="5">
    <location>
        <begin position="704"/>
        <end position="713"/>
    </location>
</feature>
<dbReference type="PANTHER" id="PTHR46515">
    <property type="entry name" value="TATA ELEMENT MODULATORY FACTOR TMF1"/>
    <property type="match status" value="1"/>
</dbReference>
<dbReference type="InterPro" id="IPR022092">
    <property type="entry name" value="TMF_DNA-bd"/>
</dbReference>
<feature type="compositionally biased region" description="Basic and acidic residues" evidence="5">
    <location>
        <begin position="529"/>
        <end position="558"/>
    </location>
</feature>
<sequence>MSAPSKPPAKKGGGGGGGGGWGSLLSGAVANLESRLDTILAEDSEASARQRASEAAIREAKSKGSLAAPNADSTTSREGSRSRVNDRLAERLAKATAAKTTSQVGSSVPSRIASPANDGGSPRASVEVRRSGEAERARSVPEVVEQTDATKVGSEGDAKAPPSETGTLLTSGLPINPARVSIESSRPSLDVARDDQTADVPLELQNGHATQSTSELEAEINRMRNEHGQAERQRQEEMHVYLEKIDALQAKLQYLAKETVAAAKEANASTSTGSEQARLVEKDERIALLMEEGEKLSKTELRHLQTIKKLRVKSTEEDRTVAEARKKLERAEKAEADLKFRLRRAEAAERQAGAKVQQISLIEKQVEELRVDRENASELIRTLTEQLKEAKALAEQAEGEAREKAVEEGREKIAGLENDLEDAQIEKKLAEDRAVAESKKVKEEMDRARERSEVREVELKNEIANLDSRVEAMRLRAEEASSGDGGGGGQGSSVLLMRQVETLQTQYAQAKGNWEVIEGSLTARVSALEGERDEATRREAEVRKKVREAGQKSRRLEAELETAQEQVRTLMQELKDQKAETEQSSKTATQSEAALADAKADFDRQRKLWDTELQQRIEEAKARPPRHNPHATPSLATLSPTTRKSSNHAPDLSALGIGPGPRKPSTRLFSPDLASLQINPHRTTSRRSSALPTPLSARAAHANHPYDHPRPHNADVASPALSRHQSDLSQPETSTGLPPPTPSIELDAQDSPSLLDRSSQSPQRTLHDLLSTSTAGAGPSVQLVERMSAAVRRLESEKAAFKDEIARLAAQRDDAREEVVGLMRAAEGGKAETERLKGLEVEVARVKERYEVCLALLGEREEEVGELREDLGEVKRIYRELVEREMPAS</sequence>
<evidence type="ECO:0000256" key="1">
    <source>
        <dbReference type="ARBA" id="ARBA00004555"/>
    </source>
</evidence>
<feature type="compositionally biased region" description="Polar residues" evidence="5">
    <location>
        <begin position="676"/>
        <end position="691"/>
    </location>
</feature>
<dbReference type="InterPro" id="IPR052602">
    <property type="entry name" value="Growth_transcription_reg"/>
</dbReference>
<dbReference type="EMBL" id="NAJL01000033">
    <property type="protein sequence ID" value="TKA25731.1"/>
    <property type="molecule type" value="Genomic_DNA"/>
</dbReference>
<dbReference type="GO" id="GO:0005783">
    <property type="term" value="C:endoplasmic reticulum"/>
    <property type="evidence" value="ECO:0007669"/>
    <property type="project" value="TreeGrafter"/>
</dbReference>
<evidence type="ECO:0000256" key="4">
    <source>
        <dbReference type="SAM" id="Coils"/>
    </source>
</evidence>
<feature type="coiled-coil region" evidence="4">
    <location>
        <begin position="784"/>
        <end position="825"/>
    </location>
</feature>
<proteinExistence type="predicted"/>
<evidence type="ECO:0000313" key="7">
    <source>
        <dbReference type="EMBL" id="TKA25731.1"/>
    </source>
</evidence>
<name>A0A4U0TTV7_9PEZI</name>
<dbReference type="OrthoDB" id="74178at2759"/>
<feature type="region of interest" description="Disordered" evidence="5">
    <location>
        <begin position="434"/>
        <end position="455"/>
    </location>
</feature>
<feature type="compositionally biased region" description="Basic and acidic residues" evidence="5">
    <location>
        <begin position="78"/>
        <end position="93"/>
    </location>
</feature>
<evidence type="ECO:0000259" key="6">
    <source>
        <dbReference type="Pfam" id="PF12325"/>
    </source>
</evidence>
<keyword evidence="8" id="KW-1185">Reference proteome</keyword>
<feature type="compositionally biased region" description="Basic and acidic residues" evidence="5">
    <location>
        <begin position="126"/>
        <end position="139"/>
    </location>
</feature>
<feature type="region of interest" description="Disordered" evidence="5">
    <location>
        <begin position="1"/>
        <end position="25"/>
    </location>
</feature>
<evidence type="ECO:0000256" key="2">
    <source>
        <dbReference type="ARBA" id="ARBA00023034"/>
    </source>
</evidence>
<feature type="compositionally biased region" description="Polar residues" evidence="5">
    <location>
        <begin position="750"/>
        <end position="765"/>
    </location>
</feature>
<feature type="compositionally biased region" description="Polar residues" evidence="5">
    <location>
        <begin position="727"/>
        <end position="736"/>
    </location>
</feature>
<organism evidence="7 8">
    <name type="scientific">Salinomyces thailandicus</name>
    <dbReference type="NCBI Taxonomy" id="706561"/>
    <lineage>
        <taxon>Eukaryota</taxon>
        <taxon>Fungi</taxon>
        <taxon>Dikarya</taxon>
        <taxon>Ascomycota</taxon>
        <taxon>Pezizomycotina</taxon>
        <taxon>Dothideomycetes</taxon>
        <taxon>Dothideomycetidae</taxon>
        <taxon>Mycosphaerellales</taxon>
        <taxon>Teratosphaeriaceae</taxon>
        <taxon>Salinomyces</taxon>
    </lineage>
</organism>
<dbReference type="PANTHER" id="PTHR46515:SF1">
    <property type="entry name" value="TATA ELEMENT MODULATORY FACTOR"/>
    <property type="match status" value="1"/>
</dbReference>
<feature type="compositionally biased region" description="Basic and acidic residues" evidence="5">
    <location>
        <begin position="574"/>
        <end position="583"/>
    </location>
</feature>
<dbReference type="GO" id="GO:0005794">
    <property type="term" value="C:Golgi apparatus"/>
    <property type="evidence" value="ECO:0007669"/>
    <property type="project" value="UniProtKB-SubCell"/>
</dbReference>